<evidence type="ECO:0000256" key="1">
    <source>
        <dbReference type="SAM" id="Coils"/>
    </source>
</evidence>
<sequence length="864" mass="97652">MHRVSFSCACLLFFFFRSFCFVLFSFYFLAGRVSTAPPSYVAARSGAVLLSPLMSWPTWVLNEKNRRLQQRIDRIEDDLQSKAADVELEREAIALLRRNLTQVQQHVHSSTLAATKDQQRLQRGDEALQAVRREASHSRAELHALQSRQKEVHTLLQGLSHAVRSKAEALGKEQEISAALEQAALEIAAAVSSKNTHEVQRDVERRHHRLEKVRASLAGAHNALRVSQGALRREAEESAQLQRELETVQLNILRGKRDKTELWLAVSHVQEAIEACEAQTAANAEAYASGARAVEAYRAFLQQLQRQHQEQLARRQALSGSVEGRRRNQHALLARLHTFTSAAQAQENAVAAMQRQVAAQRDMKRHATLSHRNTLALRDARHAQLQQQQLRLRELAGLAMEVREGEGVQSTRSLENTRASLQRDLRQLEDHVERVQAATLACFSELQQEGRLAEGVSDSVIKAKAALVAADRDYAAQLQSHERCQTHLGELEAQLSSMQLSLGQTRELAREQRQHEQTVLNGVVQELRSELHRVTQRGLALRRDVTPLQCALNAHARLADDANAKLAALTEALQQRRAELHGLVSDAAQLVRKKETALLHHSRATLELRSVRRVAESHVELMRGSASLEDVLRGQALVLEETVLADIKTTVVELHLGQKAHAEKQAELRRRQEQVRQLKHRYQSLVETLSRRLVAARGVGEEEPRHEASTTSSPETIHAHCILQASLDRERLRERGNLLDGRIVFLEHETKTLRKMLSAMRAGWGKEEGKQRGPSGPTERPNAEVELLQLREGVAEGRRNVERELQCVTEVLRNLQTRKRDLSQRRKDVARRLSELKALKASRESVLRRLTAQVKRSQQKLRSR</sequence>
<comment type="caution">
    <text evidence="2">The sequence shown here is derived from an EMBL/GenBank/DDBJ whole genome shotgun (WGS) entry which is preliminary data.</text>
</comment>
<reference evidence="2 3" key="1">
    <citation type="submission" date="2013-07" db="EMBL/GenBank/DDBJ databases">
        <authorList>
            <person name="Stoco P.H."/>
            <person name="Wagner G."/>
            <person name="Gerber A."/>
            <person name="Zaha A."/>
            <person name="Thompson C."/>
            <person name="Bartholomeu D.C."/>
            <person name="Luckemeyer D.D."/>
            <person name="Bahia D."/>
            <person name="Loreto E."/>
            <person name="Prestes E.B."/>
            <person name="Lima F.M."/>
            <person name="Rodrigues-Luiz G."/>
            <person name="Vallejo G.A."/>
            <person name="Filho J.F."/>
            <person name="Monteiro K.M."/>
            <person name="Tyler K.M."/>
            <person name="de Almeida L.G."/>
            <person name="Ortiz M.F."/>
            <person name="Siervo M.A."/>
            <person name="de Moraes M.H."/>
            <person name="Cunha O.L."/>
            <person name="Mendonca-Neto R."/>
            <person name="Silva R."/>
            <person name="Teixeira S.M."/>
            <person name="Murta S.M."/>
            <person name="Sincero T.C."/>
            <person name="Mendes T.A."/>
            <person name="Urmenyi T.P."/>
            <person name="Silva V.G."/>
            <person name="da Rocha W.D."/>
            <person name="Andersson B."/>
            <person name="Romanha A.J."/>
            <person name="Steindel M."/>
            <person name="de Vasconcelos A.T."/>
            <person name="Grisard E.C."/>
        </authorList>
    </citation>
    <scope>NUCLEOTIDE SEQUENCE [LARGE SCALE GENOMIC DNA]</scope>
    <source>
        <strain evidence="2 3">SC58</strain>
    </source>
</reference>
<evidence type="ECO:0000313" key="2">
    <source>
        <dbReference type="EMBL" id="ESL08767.1"/>
    </source>
</evidence>
<proteinExistence type="predicted"/>
<feature type="coiled-coil region" evidence="1">
    <location>
        <begin position="798"/>
        <end position="839"/>
    </location>
</feature>
<organism evidence="2 3">
    <name type="scientific">Trypanosoma rangeli SC58</name>
    <dbReference type="NCBI Taxonomy" id="429131"/>
    <lineage>
        <taxon>Eukaryota</taxon>
        <taxon>Discoba</taxon>
        <taxon>Euglenozoa</taxon>
        <taxon>Kinetoplastea</taxon>
        <taxon>Metakinetoplastina</taxon>
        <taxon>Trypanosomatida</taxon>
        <taxon>Trypanosomatidae</taxon>
        <taxon>Trypanosoma</taxon>
        <taxon>Herpetosoma</taxon>
    </lineage>
</organism>
<protein>
    <submittedName>
        <fullName evidence="2">Uncharacterized protein</fullName>
    </submittedName>
</protein>
<feature type="coiled-coil region" evidence="1">
    <location>
        <begin position="301"/>
        <end position="363"/>
    </location>
</feature>
<gene>
    <name evidence="2" type="ORF">TRSC58_03525</name>
</gene>
<dbReference type="AlphaFoldDB" id="A0A061J636"/>
<keyword evidence="3" id="KW-1185">Reference proteome</keyword>
<dbReference type="Proteomes" id="UP000031737">
    <property type="component" value="Unassembled WGS sequence"/>
</dbReference>
<evidence type="ECO:0000313" key="3">
    <source>
        <dbReference type="Proteomes" id="UP000031737"/>
    </source>
</evidence>
<feature type="coiled-coil region" evidence="1">
    <location>
        <begin position="661"/>
        <end position="688"/>
    </location>
</feature>
<dbReference type="VEuPathDB" id="TriTrypDB:TRSC58_03525"/>
<dbReference type="EMBL" id="AUPL01003525">
    <property type="protein sequence ID" value="ESL08767.1"/>
    <property type="molecule type" value="Genomic_DNA"/>
</dbReference>
<name>A0A061J636_TRYRA</name>
<feature type="coiled-coil region" evidence="1">
    <location>
        <begin position="411"/>
        <end position="438"/>
    </location>
</feature>
<dbReference type="OrthoDB" id="271974at2759"/>
<accession>A0A061J636</accession>
<keyword evidence="1" id="KW-0175">Coiled coil</keyword>
<feature type="coiled-coil region" evidence="1">
    <location>
        <begin position="552"/>
        <end position="579"/>
    </location>
</feature>